<gene>
    <name evidence="3" type="ORF">GCM10010831_17900</name>
</gene>
<evidence type="ECO:0000259" key="2">
    <source>
        <dbReference type="Pfam" id="PF18962"/>
    </source>
</evidence>
<dbReference type="RefSeq" id="WP_188406506.1">
    <property type="nucleotide sequence ID" value="NZ_BMGL01000010.1"/>
</dbReference>
<protein>
    <recommendedName>
        <fullName evidence="2">Secretion system C-terminal sorting domain-containing protein</fullName>
    </recommendedName>
</protein>
<dbReference type="InterPro" id="IPR026444">
    <property type="entry name" value="Secre_tail"/>
</dbReference>
<keyword evidence="4" id="KW-1185">Reference proteome</keyword>
<proteinExistence type="predicted"/>
<evidence type="ECO:0000313" key="4">
    <source>
        <dbReference type="Proteomes" id="UP000599688"/>
    </source>
</evidence>
<dbReference type="Proteomes" id="UP000599688">
    <property type="component" value="Unassembled WGS sequence"/>
</dbReference>
<evidence type="ECO:0000256" key="1">
    <source>
        <dbReference type="ARBA" id="ARBA00022729"/>
    </source>
</evidence>
<dbReference type="Pfam" id="PF18962">
    <property type="entry name" value="Por_Secre_tail"/>
    <property type="match status" value="1"/>
</dbReference>
<accession>A0A916ZWR2</accession>
<dbReference type="AlphaFoldDB" id="A0A916ZWR2"/>
<organism evidence="3 4">
    <name type="scientific">Psychroflexus salis</name>
    <dbReference type="NCBI Taxonomy" id="1526574"/>
    <lineage>
        <taxon>Bacteria</taxon>
        <taxon>Pseudomonadati</taxon>
        <taxon>Bacteroidota</taxon>
        <taxon>Flavobacteriia</taxon>
        <taxon>Flavobacteriales</taxon>
        <taxon>Flavobacteriaceae</taxon>
        <taxon>Psychroflexus</taxon>
    </lineage>
</organism>
<reference evidence="3 4" key="1">
    <citation type="journal article" date="2014" name="Int. J. Syst. Evol. Microbiol.">
        <title>Complete genome sequence of Corynebacterium casei LMG S-19264T (=DSM 44701T), isolated from a smear-ripened cheese.</title>
        <authorList>
            <consortium name="US DOE Joint Genome Institute (JGI-PGF)"/>
            <person name="Walter F."/>
            <person name="Albersmeier A."/>
            <person name="Kalinowski J."/>
            <person name="Ruckert C."/>
        </authorList>
    </citation>
    <scope>NUCLEOTIDE SEQUENCE [LARGE SCALE GENOMIC DNA]</scope>
    <source>
        <strain evidence="3 4">CGMCC 1.12925</strain>
    </source>
</reference>
<feature type="domain" description="Secretion system C-terminal sorting" evidence="2">
    <location>
        <begin position="735"/>
        <end position="801"/>
    </location>
</feature>
<dbReference type="NCBIfam" id="TIGR04183">
    <property type="entry name" value="Por_Secre_tail"/>
    <property type="match status" value="1"/>
</dbReference>
<comment type="caution">
    <text evidence="3">The sequence shown here is derived from an EMBL/GenBank/DDBJ whole genome shotgun (WGS) entry which is preliminary data.</text>
</comment>
<dbReference type="EMBL" id="BMGL01000010">
    <property type="protein sequence ID" value="GGE17036.1"/>
    <property type="molecule type" value="Genomic_DNA"/>
</dbReference>
<sequence>MSGNLLVSKLLIVLFFTINLSVSANIEIGNPVNITECFQDPSENFDLTFNNENVLNGLDPNLYSVYYFDNQADSNNNNISNAISNPSNYSTGDFGLAQVWVNVVEDADPSNFDNSTFLLITNETPVANNPGFNFFGILVPHYIDCESGPTYDLTFLDDSIIGNQEGSFIVSYFENEQDANNNVNAIANPENYDLQSNVNTLFTTNLVARIQFADGSSCFDTTSFTFSTYQSNNNDFDSTDITKCANEDGTAVFDLTETLVVNNNNLDIANRNYDVFDEEGNQIGNNIFNEENYPTNTFEELSIEIRNIIRLNPNITGFCVNIEAFTIQAFENPQVEVVQDIIACSANDEETTFNLTLNDDLVIGNQEGSYNITYHFTLPEANAGINSVTDAGFDPTVFNLDNFQQFMFVRIENALDPSCFSVDFFTLQDSNNIIANEPQDTDFCTLPGETSLTINLTDYDDEVNATPNLNEFVVNYFIDDELIQDPTSFLVTDQITSITAILSDANFGDCFDEVNFDLTLNTSPEIDNLNNLEICANSGFDTSFDLTVNTAEALGSQNANDFSVAYFNSLQDAENNTNSLQNQGFDISNYITNAAVETIFIRLQNINSDNCFVIDAFDLQTFPVEVNPIALIEECINAETQLATFDLTEFEAALFGENQDATTHSILFLDENASEIANPENYTIASSQTISVEISNLENLSCFETTSINLIALAEDNPDCTLGTNLEAAFKFKTYPNPVSSQLNIESNEPISKIEVFTVNAKKVMTKSGNQIKDVDFSNFPLGIYLLKLEVGNRSQMTKIIKK</sequence>
<keyword evidence="1" id="KW-0732">Signal</keyword>
<evidence type="ECO:0000313" key="3">
    <source>
        <dbReference type="EMBL" id="GGE17036.1"/>
    </source>
</evidence>
<name>A0A916ZWR2_9FLAO</name>